<name>A0A195BN04_9HYME</name>
<evidence type="ECO:0000256" key="1">
    <source>
        <dbReference type="SAM" id="MobiDB-lite"/>
    </source>
</evidence>
<keyword evidence="3" id="KW-1185">Reference proteome</keyword>
<organism evidence="2 3">
    <name type="scientific">Atta colombica</name>
    <dbReference type="NCBI Taxonomy" id="520822"/>
    <lineage>
        <taxon>Eukaryota</taxon>
        <taxon>Metazoa</taxon>
        <taxon>Ecdysozoa</taxon>
        <taxon>Arthropoda</taxon>
        <taxon>Hexapoda</taxon>
        <taxon>Insecta</taxon>
        <taxon>Pterygota</taxon>
        <taxon>Neoptera</taxon>
        <taxon>Endopterygota</taxon>
        <taxon>Hymenoptera</taxon>
        <taxon>Apocrita</taxon>
        <taxon>Aculeata</taxon>
        <taxon>Formicoidea</taxon>
        <taxon>Formicidae</taxon>
        <taxon>Myrmicinae</taxon>
        <taxon>Atta</taxon>
    </lineage>
</organism>
<protein>
    <submittedName>
        <fullName evidence="2">Uncharacterized protein</fullName>
    </submittedName>
</protein>
<evidence type="ECO:0000313" key="3">
    <source>
        <dbReference type="Proteomes" id="UP000078540"/>
    </source>
</evidence>
<dbReference type="AlphaFoldDB" id="A0A195BN04"/>
<dbReference type="Proteomes" id="UP000078540">
    <property type="component" value="Unassembled WGS sequence"/>
</dbReference>
<accession>A0A195BN04</accession>
<feature type="region of interest" description="Disordered" evidence="1">
    <location>
        <begin position="1"/>
        <end position="38"/>
    </location>
</feature>
<evidence type="ECO:0000313" key="2">
    <source>
        <dbReference type="EMBL" id="KYM87368.1"/>
    </source>
</evidence>
<proteinExistence type="predicted"/>
<dbReference type="EMBL" id="KQ976433">
    <property type="protein sequence ID" value="KYM87368.1"/>
    <property type="molecule type" value="Genomic_DNA"/>
</dbReference>
<reference evidence="2 3" key="1">
    <citation type="submission" date="2015-09" db="EMBL/GenBank/DDBJ databases">
        <title>Atta colombica WGS genome.</title>
        <authorList>
            <person name="Nygaard S."/>
            <person name="Hu H."/>
            <person name="Boomsma J."/>
            <person name="Zhang G."/>
        </authorList>
    </citation>
    <scope>NUCLEOTIDE SEQUENCE [LARGE SCALE GENOMIC DNA]</scope>
    <source>
        <strain evidence="2">Treedump-2</strain>
        <tissue evidence="2">Whole body</tissue>
    </source>
</reference>
<gene>
    <name evidence="2" type="ORF">ALC53_03555</name>
</gene>
<feature type="compositionally biased region" description="Polar residues" evidence="1">
    <location>
        <begin position="28"/>
        <end position="37"/>
    </location>
</feature>
<sequence length="108" mass="11764">MGSGNLMHDARENEGGGEGCHVSARRPASTQTDTVPTSRVMCPANPFDDFGNSGASASCSFFHLLTRSRDHRSPEIRFIVIGVKLNVFVRHEEEESPFAVLTCTDVPN</sequence>